<evidence type="ECO:0000256" key="2">
    <source>
        <dbReference type="SAM" id="Phobius"/>
    </source>
</evidence>
<keyword evidence="4" id="KW-1185">Reference proteome</keyword>
<feature type="transmembrane region" description="Helical" evidence="2">
    <location>
        <begin position="63"/>
        <end position="90"/>
    </location>
</feature>
<organism evidence="3 4">
    <name type="scientific">Arthrobacter pityocampae</name>
    <dbReference type="NCBI Taxonomy" id="547334"/>
    <lineage>
        <taxon>Bacteria</taxon>
        <taxon>Bacillati</taxon>
        <taxon>Actinomycetota</taxon>
        <taxon>Actinomycetes</taxon>
        <taxon>Micrococcales</taxon>
        <taxon>Micrococcaceae</taxon>
        <taxon>Arthrobacter</taxon>
    </lineage>
</organism>
<protein>
    <submittedName>
        <fullName evidence="3">DUF4190 domain-containing protein</fullName>
    </submittedName>
</protein>
<dbReference type="EMBL" id="PRKW01000001">
    <property type="protein sequence ID" value="PPB50360.1"/>
    <property type="molecule type" value="Genomic_DNA"/>
</dbReference>
<accession>A0A2S5J0U8</accession>
<dbReference type="OrthoDB" id="4775598at2"/>
<keyword evidence="2" id="KW-0472">Membrane</keyword>
<evidence type="ECO:0000313" key="4">
    <source>
        <dbReference type="Proteomes" id="UP000239297"/>
    </source>
</evidence>
<reference evidence="3 4" key="1">
    <citation type="journal article" date="2014" name="Int. J. Syst. Evol. Microbiol.">
        <title>Arthrobacter pityocampae sp. nov., isolated from Thaumetopoea pityocampa (Lep., Thaumetopoeidae).</title>
        <authorList>
            <person name="Ince I.A."/>
            <person name="Demirbag Z."/>
            <person name="Kati H."/>
        </authorList>
    </citation>
    <scope>NUCLEOTIDE SEQUENCE [LARGE SCALE GENOMIC DNA]</scope>
    <source>
        <strain evidence="3 4">Tp2</strain>
    </source>
</reference>
<name>A0A2S5J0U8_9MICC</name>
<keyword evidence="2" id="KW-0812">Transmembrane</keyword>
<comment type="caution">
    <text evidence="3">The sequence shown here is derived from an EMBL/GenBank/DDBJ whole genome shotgun (WGS) entry which is preliminary data.</text>
</comment>
<keyword evidence="2" id="KW-1133">Transmembrane helix</keyword>
<dbReference type="AlphaFoldDB" id="A0A2S5J0U8"/>
<proteinExistence type="predicted"/>
<feature type="region of interest" description="Disordered" evidence="1">
    <location>
        <begin position="1"/>
        <end position="20"/>
    </location>
</feature>
<dbReference type="RefSeq" id="WP_104119635.1">
    <property type="nucleotide sequence ID" value="NZ_PRKW01000001.1"/>
</dbReference>
<evidence type="ECO:0000256" key="1">
    <source>
        <dbReference type="SAM" id="MobiDB-lite"/>
    </source>
</evidence>
<evidence type="ECO:0000313" key="3">
    <source>
        <dbReference type="EMBL" id="PPB50360.1"/>
    </source>
</evidence>
<dbReference type="Proteomes" id="UP000239297">
    <property type="component" value="Unassembled WGS sequence"/>
</dbReference>
<gene>
    <name evidence="3" type="ORF">C4K88_00080</name>
</gene>
<sequence length="121" mass="12113">MASPTDAPRPAVTASPTSTEAVPGKTLGIVALVLAIFFNVIGLILGIVALMQSRKAGYKNGPAVAAIIIGAILTVVAVVAIITFASAAAFAAQALEACQAVDFTGTVTVDGREVACSTIDR</sequence>
<feature type="transmembrane region" description="Helical" evidence="2">
    <location>
        <begin position="27"/>
        <end position="51"/>
    </location>
</feature>